<dbReference type="PANTHER" id="PTHR34989:SF1">
    <property type="entry name" value="PROTEIN HDED"/>
    <property type="match status" value="1"/>
</dbReference>
<dbReference type="KEGG" id="abae:CL176_11925"/>
<dbReference type="OrthoDB" id="2456403at2"/>
<organism evidence="2 3">
    <name type="scientific">Suicoccus acidiformans</name>
    <dbReference type="NCBI Taxonomy" id="2036206"/>
    <lineage>
        <taxon>Bacteria</taxon>
        <taxon>Bacillati</taxon>
        <taxon>Bacillota</taxon>
        <taxon>Bacilli</taxon>
        <taxon>Lactobacillales</taxon>
        <taxon>Aerococcaceae</taxon>
        <taxon>Suicoccus</taxon>
    </lineage>
</organism>
<keyword evidence="3" id="KW-1185">Reference proteome</keyword>
<gene>
    <name evidence="2" type="ORF">CL176_11925</name>
</gene>
<feature type="transmembrane region" description="Helical" evidence="1">
    <location>
        <begin position="34"/>
        <end position="56"/>
    </location>
</feature>
<dbReference type="Pfam" id="PF03729">
    <property type="entry name" value="DUF308"/>
    <property type="match status" value="2"/>
</dbReference>
<proteinExistence type="predicted"/>
<dbReference type="GO" id="GO:0005886">
    <property type="term" value="C:plasma membrane"/>
    <property type="evidence" value="ECO:0007669"/>
    <property type="project" value="TreeGrafter"/>
</dbReference>
<evidence type="ECO:0000313" key="3">
    <source>
        <dbReference type="Proteomes" id="UP000263232"/>
    </source>
</evidence>
<protein>
    <recommendedName>
        <fullName evidence="4">Acid-resistance membrane protein</fullName>
    </recommendedName>
</protein>
<dbReference type="RefSeq" id="WP_118991502.1">
    <property type="nucleotide sequence ID" value="NZ_CP023434.1"/>
</dbReference>
<dbReference type="InterPro" id="IPR052712">
    <property type="entry name" value="Acid_resist_chaperone_HdeD"/>
</dbReference>
<sequence length="174" mass="19454">MSNRQENSFNWWSLFLGILYIIVGIVSFNYPGESILAIVYVYAILAIIRGIMLIIIRNRIADTFFFTSNGLIVFGIIDILIGVLLLFNVEIGIITMPILFAIWFIIDAIMLIANVGPIRHISTGKYWLLIILGVIGVIIGFYLLFNPIATLAMFPIMVGIYFIAMGVATIIAVF</sequence>
<feature type="transmembrane region" description="Helical" evidence="1">
    <location>
        <begin position="151"/>
        <end position="173"/>
    </location>
</feature>
<feature type="transmembrane region" description="Helical" evidence="1">
    <location>
        <begin position="63"/>
        <end position="87"/>
    </location>
</feature>
<accession>A0A347WNJ1</accession>
<reference evidence="2 3" key="1">
    <citation type="submission" date="2017-09" db="EMBL/GenBank/DDBJ databases">
        <title>Complete genome sequence of Oxytococcus suis strain ZY16052.</title>
        <authorList>
            <person name="Li F."/>
        </authorList>
    </citation>
    <scope>NUCLEOTIDE SEQUENCE [LARGE SCALE GENOMIC DNA]</scope>
    <source>
        <strain evidence="2 3">ZY16052</strain>
    </source>
</reference>
<dbReference type="InterPro" id="IPR005325">
    <property type="entry name" value="DUF308_memb"/>
</dbReference>
<dbReference type="PANTHER" id="PTHR34989">
    <property type="entry name" value="PROTEIN HDED"/>
    <property type="match status" value="1"/>
</dbReference>
<evidence type="ECO:0008006" key="4">
    <source>
        <dbReference type="Google" id="ProtNLM"/>
    </source>
</evidence>
<feature type="transmembrane region" description="Helical" evidence="1">
    <location>
        <begin position="93"/>
        <end position="114"/>
    </location>
</feature>
<dbReference type="EMBL" id="CP023434">
    <property type="protein sequence ID" value="AXY26648.1"/>
    <property type="molecule type" value="Genomic_DNA"/>
</dbReference>
<keyword evidence="1" id="KW-0812">Transmembrane</keyword>
<feature type="transmembrane region" description="Helical" evidence="1">
    <location>
        <begin position="9"/>
        <end position="28"/>
    </location>
</feature>
<name>A0A347WNJ1_9LACT</name>
<keyword evidence="1" id="KW-1133">Transmembrane helix</keyword>
<keyword evidence="1" id="KW-0472">Membrane</keyword>
<feature type="transmembrane region" description="Helical" evidence="1">
    <location>
        <begin position="126"/>
        <end position="145"/>
    </location>
</feature>
<dbReference type="Proteomes" id="UP000263232">
    <property type="component" value="Chromosome"/>
</dbReference>
<evidence type="ECO:0000313" key="2">
    <source>
        <dbReference type="EMBL" id="AXY26648.1"/>
    </source>
</evidence>
<dbReference type="AlphaFoldDB" id="A0A347WNJ1"/>
<evidence type="ECO:0000256" key="1">
    <source>
        <dbReference type="SAM" id="Phobius"/>
    </source>
</evidence>